<feature type="transmembrane region" description="Helical" evidence="1">
    <location>
        <begin position="39"/>
        <end position="56"/>
    </location>
</feature>
<evidence type="ECO:0000256" key="1">
    <source>
        <dbReference type="SAM" id="Phobius"/>
    </source>
</evidence>
<protein>
    <submittedName>
        <fullName evidence="2">Ca2+/Na+ antiporter</fullName>
    </submittedName>
</protein>
<dbReference type="RefSeq" id="WP_011343581.1">
    <property type="nucleotide sequence ID" value="NZ_ATYG01000001.1"/>
</dbReference>
<gene>
    <name evidence="2" type="ORF">HDG70_000228</name>
</gene>
<keyword evidence="1" id="KW-1133">Transmembrane helix</keyword>
<accession>A0ABX2R5S4</accession>
<reference evidence="2 3" key="1">
    <citation type="submission" date="2020-07" db="EMBL/GenBank/DDBJ databases">
        <title>Genomic Encyclopedia of Type Strains, Phase III (KMG-III): the genomes of soil and plant-associated and newly described type strains.</title>
        <authorList>
            <person name="Whitman W."/>
        </authorList>
    </citation>
    <scope>NUCLEOTIDE SEQUENCE [LARGE SCALE GENOMIC DNA]</scope>
    <source>
        <strain evidence="2 3">DSM 11255</strain>
    </source>
</reference>
<evidence type="ECO:0000313" key="2">
    <source>
        <dbReference type="EMBL" id="NYE56522.1"/>
    </source>
</evidence>
<dbReference type="Proteomes" id="UP000604066">
    <property type="component" value="Unassembled WGS sequence"/>
</dbReference>
<evidence type="ECO:0000313" key="3">
    <source>
        <dbReference type="Proteomes" id="UP000604066"/>
    </source>
</evidence>
<organism evidence="2 3">
    <name type="scientific">Carboxydothermus ferrireducens DSM 11255</name>
    <dbReference type="NCBI Taxonomy" id="1119529"/>
    <lineage>
        <taxon>Bacteria</taxon>
        <taxon>Bacillati</taxon>
        <taxon>Bacillota</taxon>
        <taxon>Clostridia</taxon>
        <taxon>Thermoanaerobacterales</taxon>
        <taxon>Thermoanaerobacteraceae</taxon>
        <taxon>Carboxydothermus</taxon>
    </lineage>
</organism>
<sequence length="72" mass="8544">MKKRKNIKLLYFVVFGALLILLFYQQGFRLPRLSSIKHLIVYLMGVLGIILIMIGLRRQMERNHPDDDEDEL</sequence>
<proteinExistence type="predicted"/>
<keyword evidence="3" id="KW-1185">Reference proteome</keyword>
<keyword evidence="1" id="KW-0812">Transmembrane</keyword>
<name>A0ABX2R5S4_9THEO</name>
<comment type="caution">
    <text evidence="2">The sequence shown here is derived from an EMBL/GenBank/DDBJ whole genome shotgun (WGS) entry which is preliminary data.</text>
</comment>
<feature type="transmembrane region" description="Helical" evidence="1">
    <location>
        <begin position="9"/>
        <end position="27"/>
    </location>
</feature>
<keyword evidence="1" id="KW-0472">Membrane</keyword>
<dbReference type="EMBL" id="JACCBS010000001">
    <property type="protein sequence ID" value="NYE56522.1"/>
    <property type="molecule type" value="Genomic_DNA"/>
</dbReference>